<evidence type="ECO:0000256" key="6">
    <source>
        <dbReference type="ARBA" id="ARBA00022816"/>
    </source>
</evidence>
<dbReference type="KEGG" id="smo:SELMODRAFT_438409"/>
<evidence type="ECO:0000256" key="1">
    <source>
        <dbReference type="ARBA" id="ARBA00004232"/>
    </source>
</evidence>
<evidence type="ECO:0000313" key="14">
    <source>
        <dbReference type="EMBL" id="EFJ35096.1"/>
    </source>
</evidence>
<evidence type="ECO:0000256" key="9">
    <source>
        <dbReference type="ARBA" id="ARBA00023010"/>
    </source>
</evidence>
<dbReference type="HOGENOM" id="CLU_041358_1_0_1"/>
<dbReference type="eggNOG" id="ENOG502QPP3">
    <property type="taxonomic scope" value="Eukaryota"/>
</dbReference>
<keyword evidence="6" id="KW-0509">mRNA transport</keyword>
<feature type="transmembrane region" description="Helical" evidence="13">
    <location>
        <begin position="198"/>
        <end position="219"/>
    </location>
</feature>
<evidence type="ECO:0000256" key="11">
    <source>
        <dbReference type="ARBA" id="ARBA00023136"/>
    </source>
</evidence>
<evidence type="ECO:0000256" key="7">
    <source>
        <dbReference type="ARBA" id="ARBA00022927"/>
    </source>
</evidence>
<gene>
    <name evidence="14" type="ORF">SELMODRAFT_438409</name>
</gene>
<evidence type="ECO:0000256" key="4">
    <source>
        <dbReference type="ARBA" id="ARBA00022448"/>
    </source>
</evidence>
<evidence type="ECO:0000256" key="10">
    <source>
        <dbReference type="ARBA" id="ARBA00023132"/>
    </source>
</evidence>
<sequence>MDACRVLHGGCHICGVDSLGDRSAASVLGFLDRRRLQRLVVQPEDPNSSSIADTLLGMVLLGKAVLGWPLDPDYTYLVVQRIRVLRNSFVLAIATMVSGFLSLCALTLSVKSKSSFFIDMGVRGAALGLCYICLYTWGKGHLLKFPIIQRQVYFSMKLGMTLALRSALRMAVLSIPVAEVLVRSLHRCLAGNWGPFSLWHQVIYVVGAFFVALIWNLCCHFIQVIHTRRFVFAPPPGSAAAETNPTEPLLSVLEDDEDLIRQYLGFLDLFILSGVSEINVEAWRRAAFFEESGEAYKKVITLCLRPLDRLTVRLLKGLESAQVGGTKDHIPGAEQGVHAKENFQELQLCSWCAGIVSSLTAFSRTEDRYGVAQLTGSNAAVLASLISCLLILDVYLGRRSGFGALSLVSPNGIRWAVPFRGALLDADRKQSALFKKKSLQHRKAHVMADVLRTAIYRIVAVFRDEMVVTGSGSVSYALAERDWLSRNKPLFGTPEMHLQKLGQFIEFQE</sequence>
<organism evidence="15">
    <name type="scientific">Selaginella moellendorffii</name>
    <name type="common">Spikemoss</name>
    <dbReference type="NCBI Taxonomy" id="88036"/>
    <lineage>
        <taxon>Eukaryota</taxon>
        <taxon>Viridiplantae</taxon>
        <taxon>Streptophyta</taxon>
        <taxon>Embryophyta</taxon>
        <taxon>Tracheophyta</taxon>
        <taxon>Lycopodiopsida</taxon>
        <taxon>Selaginellales</taxon>
        <taxon>Selaginellaceae</taxon>
        <taxon>Selaginella</taxon>
    </lineage>
</organism>
<keyword evidence="11 13" id="KW-0472">Membrane</keyword>
<keyword evidence="12" id="KW-0539">Nucleus</keyword>
<accession>D8QXT5</accession>
<evidence type="ECO:0000313" key="15">
    <source>
        <dbReference type="Proteomes" id="UP000001514"/>
    </source>
</evidence>
<keyword evidence="9" id="KW-0811">Translocation</keyword>
<proteinExistence type="inferred from homology"/>
<name>D8QXT5_SELML</name>
<dbReference type="PANTHER" id="PTHR13269:SF6">
    <property type="entry name" value="NUCLEOPORIN NDC1"/>
    <property type="match status" value="1"/>
</dbReference>
<feature type="transmembrane region" description="Helical" evidence="13">
    <location>
        <begin position="116"/>
        <end position="137"/>
    </location>
</feature>
<keyword evidence="4" id="KW-0813">Transport</keyword>
<dbReference type="GO" id="GO:0006999">
    <property type="term" value="P:nuclear pore organization"/>
    <property type="evidence" value="ECO:0000318"/>
    <property type="project" value="GO_Central"/>
</dbReference>
<evidence type="ECO:0000256" key="2">
    <source>
        <dbReference type="ARBA" id="ARBA00004567"/>
    </source>
</evidence>
<keyword evidence="5 13" id="KW-0812">Transmembrane</keyword>
<dbReference type="InParanoid" id="D8QXT5"/>
<keyword evidence="7" id="KW-0653">Protein transport</keyword>
<evidence type="ECO:0000256" key="5">
    <source>
        <dbReference type="ARBA" id="ARBA00022692"/>
    </source>
</evidence>
<dbReference type="FunCoup" id="D8QXT5">
    <property type="interactions" value="1126"/>
</dbReference>
<comment type="subcellular location">
    <subcellularLocation>
        <location evidence="1">Nucleus membrane</location>
        <topology evidence="1">Multi-pass membrane protein</topology>
    </subcellularLocation>
    <subcellularLocation>
        <location evidence="2">Nucleus</location>
        <location evidence="2">Nuclear pore complex</location>
    </subcellularLocation>
</comment>
<comment type="similarity">
    <text evidence="3">Belongs to the NDC1 family.</text>
</comment>
<dbReference type="PANTHER" id="PTHR13269">
    <property type="entry name" value="NUCLEOPORIN NDC1"/>
    <property type="match status" value="1"/>
</dbReference>
<protein>
    <submittedName>
        <fullName evidence="14">Uncharacterized protein</fullName>
    </submittedName>
</protein>
<dbReference type="GO" id="GO:0031965">
    <property type="term" value="C:nuclear membrane"/>
    <property type="evidence" value="ECO:0007669"/>
    <property type="project" value="UniProtKB-SubCell"/>
</dbReference>
<feature type="transmembrane region" description="Helical" evidence="13">
    <location>
        <begin position="89"/>
        <end position="110"/>
    </location>
</feature>
<evidence type="ECO:0000256" key="3">
    <source>
        <dbReference type="ARBA" id="ARBA00005760"/>
    </source>
</evidence>
<dbReference type="OMA" id="DFQLCAW"/>
<dbReference type="AlphaFoldDB" id="D8QXT5"/>
<evidence type="ECO:0000256" key="12">
    <source>
        <dbReference type="ARBA" id="ARBA00023242"/>
    </source>
</evidence>
<feature type="transmembrane region" description="Helical" evidence="13">
    <location>
        <begin position="158"/>
        <end position="178"/>
    </location>
</feature>
<dbReference type="GO" id="GO:0070762">
    <property type="term" value="C:nuclear pore transmembrane ring"/>
    <property type="evidence" value="ECO:0000318"/>
    <property type="project" value="GO_Central"/>
</dbReference>
<evidence type="ECO:0000256" key="13">
    <source>
        <dbReference type="SAM" id="Phobius"/>
    </source>
</evidence>
<dbReference type="Proteomes" id="UP000001514">
    <property type="component" value="Unassembled WGS sequence"/>
</dbReference>
<dbReference type="GO" id="GO:0051028">
    <property type="term" value="P:mRNA transport"/>
    <property type="evidence" value="ECO:0007669"/>
    <property type="project" value="UniProtKB-KW"/>
</dbReference>
<keyword evidence="15" id="KW-1185">Reference proteome</keyword>
<reference evidence="14 15" key="1">
    <citation type="journal article" date="2011" name="Science">
        <title>The Selaginella genome identifies genetic changes associated with the evolution of vascular plants.</title>
        <authorList>
            <person name="Banks J.A."/>
            <person name="Nishiyama T."/>
            <person name="Hasebe M."/>
            <person name="Bowman J.L."/>
            <person name="Gribskov M."/>
            <person name="dePamphilis C."/>
            <person name="Albert V.A."/>
            <person name="Aono N."/>
            <person name="Aoyama T."/>
            <person name="Ambrose B.A."/>
            <person name="Ashton N.W."/>
            <person name="Axtell M.J."/>
            <person name="Barker E."/>
            <person name="Barker M.S."/>
            <person name="Bennetzen J.L."/>
            <person name="Bonawitz N.D."/>
            <person name="Chapple C."/>
            <person name="Cheng C."/>
            <person name="Correa L.G."/>
            <person name="Dacre M."/>
            <person name="DeBarry J."/>
            <person name="Dreyer I."/>
            <person name="Elias M."/>
            <person name="Engstrom E.M."/>
            <person name="Estelle M."/>
            <person name="Feng L."/>
            <person name="Finet C."/>
            <person name="Floyd S.K."/>
            <person name="Frommer W.B."/>
            <person name="Fujita T."/>
            <person name="Gramzow L."/>
            <person name="Gutensohn M."/>
            <person name="Harholt J."/>
            <person name="Hattori M."/>
            <person name="Heyl A."/>
            <person name="Hirai T."/>
            <person name="Hiwatashi Y."/>
            <person name="Ishikawa M."/>
            <person name="Iwata M."/>
            <person name="Karol K.G."/>
            <person name="Koehler B."/>
            <person name="Kolukisaoglu U."/>
            <person name="Kubo M."/>
            <person name="Kurata T."/>
            <person name="Lalonde S."/>
            <person name="Li K."/>
            <person name="Li Y."/>
            <person name="Litt A."/>
            <person name="Lyons E."/>
            <person name="Manning G."/>
            <person name="Maruyama T."/>
            <person name="Michael T.P."/>
            <person name="Mikami K."/>
            <person name="Miyazaki S."/>
            <person name="Morinaga S."/>
            <person name="Murata T."/>
            <person name="Mueller-Roeber B."/>
            <person name="Nelson D.R."/>
            <person name="Obara M."/>
            <person name="Oguri Y."/>
            <person name="Olmstead R.G."/>
            <person name="Onodera N."/>
            <person name="Petersen B.L."/>
            <person name="Pils B."/>
            <person name="Prigge M."/>
            <person name="Rensing S.A."/>
            <person name="Riano-Pachon D.M."/>
            <person name="Roberts A.W."/>
            <person name="Sato Y."/>
            <person name="Scheller H.V."/>
            <person name="Schulz B."/>
            <person name="Schulz C."/>
            <person name="Shakirov E.V."/>
            <person name="Shibagaki N."/>
            <person name="Shinohara N."/>
            <person name="Shippen D.E."/>
            <person name="Soerensen I."/>
            <person name="Sotooka R."/>
            <person name="Sugimoto N."/>
            <person name="Sugita M."/>
            <person name="Sumikawa N."/>
            <person name="Tanurdzic M."/>
            <person name="Theissen G."/>
            <person name="Ulvskov P."/>
            <person name="Wakazuki S."/>
            <person name="Weng J.K."/>
            <person name="Willats W.W."/>
            <person name="Wipf D."/>
            <person name="Wolf P.G."/>
            <person name="Yang L."/>
            <person name="Zimmer A.D."/>
            <person name="Zhu Q."/>
            <person name="Mitros T."/>
            <person name="Hellsten U."/>
            <person name="Loque D."/>
            <person name="Otillar R."/>
            <person name="Salamov A."/>
            <person name="Schmutz J."/>
            <person name="Shapiro H."/>
            <person name="Lindquist E."/>
            <person name="Lucas S."/>
            <person name="Rokhsar D."/>
            <person name="Grigoriev I.V."/>
        </authorList>
    </citation>
    <scope>NUCLEOTIDE SEQUENCE [LARGE SCALE GENOMIC DNA]</scope>
</reference>
<dbReference type="GO" id="GO:0030674">
    <property type="term" value="F:protein-macromolecule adaptor activity"/>
    <property type="evidence" value="ECO:0000318"/>
    <property type="project" value="GO_Central"/>
</dbReference>
<keyword evidence="8 13" id="KW-1133">Transmembrane helix</keyword>
<keyword evidence="10" id="KW-0906">Nuclear pore complex</keyword>
<evidence type="ECO:0000256" key="8">
    <source>
        <dbReference type="ARBA" id="ARBA00022989"/>
    </source>
</evidence>
<dbReference type="EMBL" id="GL377568">
    <property type="protein sequence ID" value="EFJ35096.1"/>
    <property type="molecule type" value="Genomic_DNA"/>
</dbReference>
<dbReference type="InterPro" id="IPR019049">
    <property type="entry name" value="Nucleoporin_prot_Ndc1/Nup"/>
</dbReference>
<dbReference type="GO" id="GO:0015031">
    <property type="term" value="P:protein transport"/>
    <property type="evidence" value="ECO:0007669"/>
    <property type="project" value="UniProtKB-KW"/>
</dbReference>
<dbReference type="Gramene" id="EFJ35096">
    <property type="protein sequence ID" value="EFJ35096"/>
    <property type="gene ID" value="SELMODRAFT_438409"/>
</dbReference>
<feature type="transmembrane region" description="Helical" evidence="13">
    <location>
        <begin position="377"/>
        <end position="396"/>
    </location>
</feature>